<evidence type="ECO:0000256" key="1">
    <source>
        <dbReference type="SAM" id="MobiDB-lite"/>
    </source>
</evidence>
<protein>
    <submittedName>
        <fullName evidence="2">Uncharacterized protein</fullName>
    </submittedName>
</protein>
<reference evidence="2" key="1">
    <citation type="submission" date="2018-10" db="EMBL/GenBank/DDBJ databases">
        <title>Effector identification in a new, highly contiguous assembly of the strawberry crown rot pathogen Phytophthora cactorum.</title>
        <authorList>
            <person name="Armitage A.D."/>
            <person name="Nellist C.F."/>
            <person name="Bates H."/>
            <person name="Vickerstaff R.J."/>
            <person name="Harrison R.J."/>
        </authorList>
    </citation>
    <scope>NUCLEOTIDE SEQUENCE</scope>
    <source>
        <strain evidence="2">4040</strain>
    </source>
</reference>
<feature type="region of interest" description="Disordered" evidence="1">
    <location>
        <begin position="23"/>
        <end position="50"/>
    </location>
</feature>
<name>A0A8T1JFM7_9STRA</name>
<dbReference type="Proteomes" id="UP000736787">
    <property type="component" value="Unassembled WGS sequence"/>
</dbReference>
<organism evidence="2 3">
    <name type="scientific">Phytophthora cactorum</name>
    <dbReference type="NCBI Taxonomy" id="29920"/>
    <lineage>
        <taxon>Eukaryota</taxon>
        <taxon>Sar</taxon>
        <taxon>Stramenopiles</taxon>
        <taxon>Oomycota</taxon>
        <taxon>Peronosporomycetes</taxon>
        <taxon>Peronosporales</taxon>
        <taxon>Peronosporaceae</taxon>
        <taxon>Phytophthora</taxon>
    </lineage>
</organism>
<sequence length="77" mass="8102">MVNGSIINVALATPVFQSAGLGFVPDGTASERAPSTQENNTGTSSGRHPTEICTRGVGAILKATVELRDRNICLFER</sequence>
<gene>
    <name evidence="2" type="ORF">PC117_g27048</name>
</gene>
<feature type="compositionally biased region" description="Polar residues" evidence="1">
    <location>
        <begin position="33"/>
        <end position="47"/>
    </location>
</feature>
<comment type="caution">
    <text evidence="2">The sequence shown here is derived from an EMBL/GenBank/DDBJ whole genome shotgun (WGS) entry which is preliminary data.</text>
</comment>
<evidence type="ECO:0000313" key="3">
    <source>
        <dbReference type="Proteomes" id="UP000736787"/>
    </source>
</evidence>
<proteinExistence type="predicted"/>
<dbReference type="AlphaFoldDB" id="A0A8T1JFM7"/>
<evidence type="ECO:0000313" key="2">
    <source>
        <dbReference type="EMBL" id="KAG2877648.1"/>
    </source>
</evidence>
<dbReference type="EMBL" id="RCMK01002914">
    <property type="protein sequence ID" value="KAG2877648.1"/>
    <property type="molecule type" value="Genomic_DNA"/>
</dbReference>
<accession>A0A8T1JFM7</accession>